<keyword evidence="3" id="KW-1185">Reference proteome</keyword>
<gene>
    <name evidence="2" type="ORF">ACFL27_14315</name>
</gene>
<name>A0ABV6YZ78_UNCC1</name>
<evidence type="ECO:0000313" key="2">
    <source>
        <dbReference type="EMBL" id="MFC1851368.1"/>
    </source>
</evidence>
<reference evidence="2 3" key="1">
    <citation type="submission" date="2024-09" db="EMBL/GenBank/DDBJ databases">
        <title>Laminarin stimulates single cell rates of sulfate reduction while oxygen inhibits transcriptomic activity in coastal marine sediment.</title>
        <authorList>
            <person name="Lindsay M."/>
            <person name="Orcutt B."/>
            <person name="Emerson D."/>
            <person name="Stepanauskas R."/>
            <person name="D'Angelo T."/>
        </authorList>
    </citation>
    <scope>NUCLEOTIDE SEQUENCE [LARGE SCALE GENOMIC DNA]</scope>
    <source>
        <strain evidence="2">SAG AM-311-K15</strain>
    </source>
</reference>
<protein>
    <submittedName>
        <fullName evidence="2">Uncharacterized protein</fullName>
    </submittedName>
</protein>
<accession>A0ABV6YZ78</accession>
<dbReference type="Proteomes" id="UP001594351">
    <property type="component" value="Unassembled WGS sequence"/>
</dbReference>
<dbReference type="EMBL" id="JBHPBY010000182">
    <property type="protein sequence ID" value="MFC1851368.1"/>
    <property type="molecule type" value="Genomic_DNA"/>
</dbReference>
<sequence>MMKKNEYTRINTRGYLSTISVVRQPRPDDSDEKQDKPADFLRQRGENDE</sequence>
<evidence type="ECO:0000256" key="1">
    <source>
        <dbReference type="SAM" id="MobiDB-lite"/>
    </source>
</evidence>
<organism evidence="2 3">
    <name type="scientific">candidate division CSSED10-310 bacterium</name>
    <dbReference type="NCBI Taxonomy" id="2855610"/>
    <lineage>
        <taxon>Bacteria</taxon>
        <taxon>Bacteria division CSSED10-310</taxon>
    </lineage>
</organism>
<feature type="compositionally biased region" description="Basic and acidic residues" evidence="1">
    <location>
        <begin position="25"/>
        <end position="49"/>
    </location>
</feature>
<evidence type="ECO:0000313" key="3">
    <source>
        <dbReference type="Proteomes" id="UP001594351"/>
    </source>
</evidence>
<proteinExistence type="predicted"/>
<feature type="region of interest" description="Disordered" evidence="1">
    <location>
        <begin position="1"/>
        <end position="49"/>
    </location>
</feature>
<comment type="caution">
    <text evidence="2">The sequence shown here is derived from an EMBL/GenBank/DDBJ whole genome shotgun (WGS) entry which is preliminary data.</text>
</comment>
<feature type="compositionally biased region" description="Polar residues" evidence="1">
    <location>
        <begin position="8"/>
        <end position="21"/>
    </location>
</feature>